<evidence type="ECO:0000256" key="16">
    <source>
        <dbReference type="SAM" id="Phobius"/>
    </source>
</evidence>
<dbReference type="PANTHER" id="PTHR45768">
    <property type="entry name" value="E3 UBIQUITIN-PROTEIN LIGASE RNF13-LIKE"/>
    <property type="match status" value="1"/>
</dbReference>
<dbReference type="KEGG" id="cmos:111437227"/>
<dbReference type="RefSeq" id="XP_022930874.1">
    <property type="nucleotide sequence ID" value="XM_023075106.1"/>
</dbReference>
<evidence type="ECO:0000256" key="13">
    <source>
        <dbReference type="ARBA" id="ARBA00024209"/>
    </source>
</evidence>
<dbReference type="GeneID" id="111437227"/>
<dbReference type="SMART" id="SM00184">
    <property type="entry name" value="RING"/>
    <property type="match status" value="1"/>
</dbReference>
<evidence type="ECO:0000256" key="4">
    <source>
        <dbReference type="ARBA" id="ARBA00012483"/>
    </source>
</evidence>
<accession>A0A6J1ESR2</accession>
<evidence type="ECO:0000256" key="11">
    <source>
        <dbReference type="ARBA" id="ARBA00022989"/>
    </source>
</evidence>
<organism evidence="18 19">
    <name type="scientific">Cucurbita moschata</name>
    <name type="common">Winter crookneck squash</name>
    <name type="synonym">Cucurbita pepo var. moschata</name>
    <dbReference type="NCBI Taxonomy" id="3662"/>
    <lineage>
        <taxon>Eukaryota</taxon>
        <taxon>Viridiplantae</taxon>
        <taxon>Streptophyta</taxon>
        <taxon>Embryophyta</taxon>
        <taxon>Tracheophyta</taxon>
        <taxon>Spermatophyta</taxon>
        <taxon>Magnoliopsida</taxon>
        <taxon>eudicotyledons</taxon>
        <taxon>Gunneridae</taxon>
        <taxon>Pentapetalae</taxon>
        <taxon>rosids</taxon>
        <taxon>fabids</taxon>
        <taxon>Cucurbitales</taxon>
        <taxon>Cucurbitaceae</taxon>
        <taxon>Cucurbiteae</taxon>
        <taxon>Cucurbita</taxon>
    </lineage>
</organism>
<keyword evidence="11 16" id="KW-1133">Transmembrane helix</keyword>
<comment type="catalytic activity">
    <reaction evidence="1">
        <text>S-ubiquitinyl-[E2 ubiquitin-conjugating enzyme]-L-cysteine + [acceptor protein]-L-lysine = [E2 ubiquitin-conjugating enzyme]-L-cysteine + N(6)-ubiquitinyl-[acceptor protein]-L-lysine.</text>
        <dbReference type="EC" id="2.3.2.27"/>
    </reaction>
</comment>
<evidence type="ECO:0000256" key="7">
    <source>
        <dbReference type="ARBA" id="ARBA00022723"/>
    </source>
</evidence>
<reference evidence="19" key="1">
    <citation type="submission" date="2025-08" db="UniProtKB">
        <authorList>
            <consortium name="RefSeq"/>
        </authorList>
    </citation>
    <scope>IDENTIFICATION</scope>
    <source>
        <tissue evidence="19">Young leaves</tissue>
    </source>
</reference>
<proteinExistence type="inferred from homology"/>
<evidence type="ECO:0000256" key="3">
    <source>
        <dbReference type="ARBA" id="ARBA00004906"/>
    </source>
</evidence>
<evidence type="ECO:0000256" key="12">
    <source>
        <dbReference type="ARBA" id="ARBA00023136"/>
    </source>
</evidence>
<dbReference type="PROSITE" id="PS50089">
    <property type="entry name" value="ZF_RING_2"/>
    <property type="match status" value="1"/>
</dbReference>
<evidence type="ECO:0000313" key="18">
    <source>
        <dbReference type="Proteomes" id="UP000504609"/>
    </source>
</evidence>
<dbReference type="GO" id="GO:0016020">
    <property type="term" value="C:membrane"/>
    <property type="evidence" value="ECO:0007669"/>
    <property type="project" value="UniProtKB-SubCell"/>
</dbReference>
<evidence type="ECO:0000256" key="1">
    <source>
        <dbReference type="ARBA" id="ARBA00000900"/>
    </source>
</evidence>
<keyword evidence="9" id="KW-0833">Ubl conjugation pathway</keyword>
<sequence>MSASSFDAGDSPFWVDHRPNRNPYNLNNRIMLTAIISLSLVVLLVIALHIYARYALRRHARRQAVLRRLGILALVDSSDLPRPPRHSGLDPLVMASLPVVVFKHQLENPAAVECAVCLCAVEDGEEARVLPNCKHTFHLECIDKWFGLHSTCPNCRTEAAPMIRPEPREAPVAESGGGSSSRLSSFRRILSRERSSRRIQPCVRENGNDDVQDLERQQMSM</sequence>
<keyword evidence="6 16" id="KW-0812">Transmembrane</keyword>
<keyword evidence="5" id="KW-0808">Transferase</keyword>
<dbReference type="GO" id="GO:0061630">
    <property type="term" value="F:ubiquitin protein ligase activity"/>
    <property type="evidence" value="ECO:0007669"/>
    <property type="project" value="UniProtKB-EC"/>
</dbReference>
<protein>
    <recommendedName>
        <fullName evidence="4">RING-type E3 ubiquitin transferase</fullName>
        <ecNumber evidence="4">2.3.2.27</ecNumber>
    </recommendedName>
</protein>
<dbReference type="GO" id="GO:0008270">
    <property type="term" value="F:zinc ion binding"/>
    <property type="evidence" value="ECO:0007669"/>
    <property type="project" value="UniProtKB-KW"/>
</dbReference>
<comment type="subcellular location">
    <subcellularLocation>
        <location evidence="2">Membrane</location>
        <topology evidence="2">Single-pass membrane protein</topology>
    </subcellularLocation>
</comment>
<dbReference type="PANTHER" id="PTHR45768:SF34">
    <property type="entry name" value="RING-H2 FINGER PROTEIN ATL64"/>
    <property type="match status" value="1"/>
</dbReference>
<comment type="pathway">
    <text evidence="3">Protein modification; protein ubiquitination.</text>
</comment>
<keyword evidence="10" id="KW-0862">Zinc</keyword>
<dbReference type="AlphaFoldDB" id="A0A6J1ESR2"/>
<feature type="domain" description="RING-type" evidence="17">
    <location>
        <begin position="114"/>
        <end position="156"/>
    </location>
</feature>
<dbReference type="Gene3D" id="3.30.40.10">
    <property type="entry name" value="Zinc/RING finger domain, C3HC4 (zinc finger)"/>
    <property type="match status" value="1"/>
</dbReference>
<feature type="region of interest" description="Disordered" evidence="15">
    <location>
        <begin position="201"/>
        <end position="221"/>
    </location>
</feature>
<evidence type="ECO:0000256" key="15">
    <source>
        <dbReference type="SAM" id="MobiDB-lite"/>
    </source>
</evidence>
<evidence type="ECO:0000256" key="8">
    <source>
        <dbReference type="ARBA" id="ARBA00022771"/>
    </source>
</evidence>
<gene>
    <name evidence="19" type="primary">LOC111437227</name>
</gene>
<evidence type="ECO:0000256" key="14">
    <source>
        <dbReference type="PROSITE-ProRule" id="PRU00175"/>
    </source>
</evidence>
<keyword evidence="18" id="KW-1185">Reference proteome</keyword>
<evidence type="ECO:0000256" key="9">
    <source>
        <dbReference type="ARBA" id="ARBA00022786"/>
    </source>
</evidence>
<feature type="transmembrane region" description="Helical" evidence="16">
    <location>
        <begin position="30"/>
        <end position="52"/>
    </location>
</feature>
<dbReference type="InterPro" id="IPR013083">
    <property type="entry name" value="Znf_RING/FYVE/PHD"/>
</dbReference>
<evidence type="ECO:0000259" key="17">
    <source>
        <dbReference type="PROSITE" id="PS50089"/>
    </source>
</evidence>
<keyword evidence="12 16" id="KW-0472">Membrane</keyword>
<evidence type="ECO:0000256" key="6">
    <source>
        <dbReference type="ARBA" id="ARBA00022692"/>
    </source>
</evidence>
<evidence type="ECO:0000256" key="5">
    <source>
        <dbReference type="ARBA" id="ARBA00022679"/>
    </source>
</evidence>
<name>A0A6J1ESR2_CUCMO</name>
<evidence type="ECO:0000256" key="2">
    <source>
        <dbReference type="ARBA" id="ARBA00004167"/>
    </source>
</evidence>
<keyword evidence="7" id="KW-0479">Metal-binding</keyword>
<dbReference type="CDD" id="cd16461">
    <property type="entry name" value="RING-H2_EL5-like"/>
    <property type="match status" value="1"/>
</dbReference>
<dbReference type="Proteomes" id="UP000504609">
    <property type="component" value="Unplaced"/>
</dbReference>
<evidence type="ECO:0000256" key="10">
    <source>
        <dbReference type="ARBA" id="ARBA00022833"/>
    </source>
</evidence>
<comment type="similarity">
    <text evidence="13">Belongs to the RING-type zinc finger family. ATL subfamily.</text>
</comment>
<dbReference type="Pfam" id="PF13639">
    <property type="entry name" value="zf-RING_2"/>
    <property type="match status" value="1"/>
</dbReference>
<dbReference type="SUPFAM" id="SSF57850">
    <property type="entry name" value="RING/U-box"/>
    <property type="match status" value="1"/>
</dbReference>
<keyword evidence="8 14" id="KW-0863">Zinc-finger</keyword>
<dbReference type="EC" id="2.3.2.27" evidence="4"/>
<evidence type="ECO:0000313" key="19">
    <source>
        <dbReference type="RefSeq" id="XP_022930874.1"/>
    </source>
</evidence>
<dbReference type="InterPro" id="IPR001841">
    <property type="entry name" value="Znf_RING"/>
</dbReference>